<dbReference type="eggNOG" id="COG4626">
    <property type="taxonomic scope" value="Bacteria"/>
</dbReference>
<dbReference type="GO" id="GO:0004519">
    <property type="term" value="F:endonuclease activity"/>
    <property type="evidence" value="ECO:0007669"/>
    <property type="project" value="InterPro"/>
</dbReference>
<reference evidence="4 5" key="1">
    <citation type="journal article" date="2012" name="J. Bacteriol.">
        <title>Genome Sequence of Nitratireductor indicus Type Strain C115.</title>
        <authorList>
            <person name="Lai Q."/>
            <person name="Li G."/>
            <person name="Yu Z."/>
            <person name="Shao Z."/>
        </authorList>
    </citation>
    <scope>NUCLEOTIDE SEQUENCE [LARGE SCALE GENOMIC DNA]</scope>
    <source>
        <strain evidence="4 5">C115</strain>
    </source>
</reference>
<sequence>MGLRGPGATRARLAREQAEKSKRRLPWKKKGLSRVERVIAFLEFLPITKGKLQGKRMRLLPEQREFVKAVYGRSGVNRVRIAIKSEPRGNGKTGLISGLALCHLLGPESEPRGEVYSAAIDRQQAGLIFNEMEAIIIAVPEFAARVNPQRFHKRMEVLEGDGAGSIYEALSADARRAHGLAPSYWVYDELAQARDGELLENLRTAMGKRKAALGMVISTQAPTDDHPLSLLIDDALEGHDESIIVDLRTAPLDADPFAPETIKKCNPAAGVFLDLDDIVKEAEQARRVPMFEARYRNLRLNQRIDGNAENRIVTRPIWEACKSEIDVADLHGRKCFGGLDLSGKHDLTALVLAFPDGQAEPGFDLLSFFWTPEGQMAARRDRERELFRVWIKAGHINAVPGPVIKFRYMASQLRELMQLFDIQAIGFDRWRVDDFKVDMADEGVDLPLEPYGQGFKDISPAIEFFVELALSGRLRHDGNPVLNSCVANAITVKDPAGNMKIDKEKSNKGASVRIDGLQAALMALGTAKRFEPEAKMDLTDFLASPIMAMGA</sequence>
<organism evidence="4 5">
    <name type="scientific">Nitratireductor indicus C115</name>
    <dbReference type="NCBI Taxonomy" id="1231190"/>
    <lineage>
        <taxon>Bacteria</taxon>
        <taxon>Pseudomonadati</taxon>
        <taxon>Pseudomonadota</taxon>
        <taxon>Alphaproteobacteria</taxon>
        <taxon>Hyphomicrobiales</taxon>
        <taxon>Phyllobacteriaceae</taxon>
        <taxon>Nitratireductor</taxon>
    </lineage>
</organism>
<evidence type="ECO:0000259" key="3">
    <source>
        <dbReference type="Pfam" id="PF20441"/>
    </source>
</evidence>
<proteinExistence type="predicted"/>
<dbReference type="InterPro" id="IPR046462">
    <property type="entry name" value="TerL_nuclease"/>
</dbReference>
<evidence type="ECO:0000313" key="4">
    <source>
        <dbReference type="EMBL" id="EKF39904.1"/>
    </source>
</evidence>
<accession>K2NPW6</accession>
<dbReference type="Pfam" id="PF20441">
    <property type="entry name" value="TerL_nuclease"/>
    <property type="match status" value="1"/>
</dbReference>
<dbReference type="EMBL" id="AMSI01000034">
    <property type="protein sequence ID" value="EKF39904.1"/>
    <property type="molecule type" value="Genomic_DNA"/>
</dbReference>
<dbReference type="InterPro" id="IPR046461">
    <property type="entry name" value="TerL_ATPase"/>
</dbReference>
<gene>
    <name evidence="4" type="ORF">NA8A_23469</name>
</gene>
<feature type="domain" description="Terminase large subunit-like endonuclease" evidence="3">
    <location>
        <begin position="255"/>
        <end position="529"/>
    </location>
</feature>
<protein>
    <submittedName>
        <fullName evidence="4">Terminase</fullName>
    </submittedName>
</protein>
<dbReference type="AlphaFoldDB" id="K2NPW6"/>
<dbReference type="OrthoDB" id="9760250at2"/>
<dbReference type="PANTHER" id="PTHR41287">
    <property type="match status" value="1"/>
</dbReference>
<feature type="domain" description="Terminase large subunit-like ATPase" evidence="2">
    <location>
        <begin position="67"/>
        <end position="221"/>
    </location>
</feature>
<evidence type="ECO:0000259" key="2">
    <source>
        <dbReference type="Pfam" id="PF03354"/>
    </source>
</evidence>
<evidence type="ECO:0000256" key="1">
    <source>
        <dbReference type="SAM" id="MobiDB-lite"/>
    </source>
</evidence>
<dbReference type="Proteomes" id="UP000007374">
    <property type="component" value="Unassembled WGS sequence"/>
</dbReference>
<name>K2NPW6_9HYPH</name>
<dbReference type="PANTHER" id="PTHR41287:SF1">
    <property type="entry name" value="PROTEIN YMFN"/>
    <property type="match status" value="1"/>
</dbReference>
<feature type="region of interest" description="Disordered" evidence="1">
    <location>
        <begin position="1"/>
        <end position="24"/>
    </location>
</feature>
<evidence type="ECO:0000313" key="5">
    <source>
        <dbReference type="Proteomes" id="UP000007374"/>
    </source>
</evidence>
<dbReference type="Gene3D" id="3.40.50.300">
    <property type="entry name" value="P-loop containing nucleotide triphosphate hydrolases"/>
    <property type="match status" value="1"/>
</dbReference>
<keyword evidence="5" id="KW-1185">Reference proteome</keyword>
<dbReference type="RefSeq" id="WP_009452930.1">
    <property type="nucleotide sequence ID" value="NZ_AMSI01000034.1"/>
</dbReference>
<comment type="caution">
    <text evidence="4">The sequence shown here is derived from an EMBL/GenBank/DDBJ whole genome shotgun (WGS) entry which is preliminary data.</text>
</comment>
<dbReference type="PATRIC" id="fig|1231190.3.peg.4829"/>
<dbReference type="STRING" id="721133.SAMN05216176_1251"/>
<dbReference type="Pfam" id="PF03354">
    <property type="entry name" value="TerL_ATPase"/>
    <property type="match status" value="1"/>
</dbReference>
<dbReference type="InterPro" id="IPR005021">
    <property type="entry name" value="Terminase_largesu-like"/>
</dbReference>
<dbReference type="InterPro" id="IPR027417">
    <property type="entry name" value="P-loop_NTPase"/>
</dbReference>